<keyword evidence="4" id="KW-1185">Reference proteome</keyword>
<evidence type="ECO:0000313" key="4">
    <source>
        <dbReference type="Proteomes" id="UP000029060"/>
    </source>
</evidence>
<sequence>MVFRVGATLHVVSFGDTATAEPTVKEIPLAGTTSSISDFAHISLRNNILEATFNTFESTNSYLTYWIDMASNSMIAYTDTARPAQSLLRAGDSMLYVTKYDYTGSELTMLTPQSDGTVQVTYSKGTAQLLETQSGTPVIVPLSGTGEGYFTDPVTGKQGRSALFVQGKTLEQAILTHSGTSSGTSSTAQEPWTYKVVPATRSTLVAQTHDVMAATVMDNAAYMLTVELEDKPENAEARYFITRFDAKGKQNGRVQLNDPTLFDDSYSKTFNLQAAPNGYLALVCRQIHDRTEILRTITTLISSDMKTVSVTGIDPRQQAIGWLYGRWAYVTPATSETAGMRLNYAMTKILDVSPSPVPPSDPSTPDKPSAPESRQQGNAATATKALMRTGTAVPFMLAIALALAGVTVLTVAKASSRRQRK</sequence>
<evidence type="ECO:0000256" key="2">
    <source>
        <dbReference type="SAM" id="Phobius"/>
    </source>
</evidence>
<keyword evidence="2" id="KW-0812">Transmembrane</keyword>
<evidence type="ECO:0000313" key="3">
    <source>
        <dbReference type="EMBL" id="KFI69410.1"/>
    </source>
</evidence>
<feature type="compositionally biased region" description="Polar residues" evidence="1">
    <location>
        <begin position="372"/>
        <end position="381"/>
    </location>
</feature>
<dbReference type="Proteomes" id="UP000029060">
    <property type="component" value="Unassembled WGS sequence"/>
</dbReference>
<organism evidence="3 4">
    <name type="scientific">Bifidobacterium merycicum</name>
    <dbReference type="NCBI Taxonomy" id="78345"/>
    <lineage>
        <taxon>Bacteria</taxon>
        <taxon>Bacillati</taxon>
        <taxon>Actinomycetota</taxon>
        <taxon>Actinomycetes</taxon>
        <taxon>Bifidobacteriales</taxon>
        <taxon>Bifidobacteriaceae</taxon>
        <taxon>Bifidobacterium</taxon>
    </lineage>
</organism>
<protein>
    <submittedName>
        <fullName evidence="3">Uncharacterized protein</fullName>
    </submittedName>
</protein>
<dbReference type="EMBL" id="JGZC01000009">
    <property type="protein sequence ID" value="KFI69410.1"/>
    <property type="molecule type" value="Genomic_DNA"/>
</dbReference>
<proteinExistence type="predicted"/>
<dbReference type="STRING" id="78345.BMERY_1822"/>
<name>A0A087BEG0_9BIFI</name>
<keyword evidence="2" id="KW-0472">Membrane</keyword>
<keyword evidence="2" id="KW-1133">Transmembrane helix</keyword>
<gene>
    <name evidence="3" type="ORF">BMERY_1822</name>
</gene>
<accession>A0A087BEG0</accession>
<comment type="caution">
    <text evidence="3">The sequence shown here is derived from an EMBL/GenBank/DDBJ whole genome shotgun (WGS) entry which is preliminary data.</text>
</comment>
<reference evidence="3 4" key="1">
    <citation type="submission" date="2014-03" db="EMBL/GenBank/DDBJ databases">
        <title>Genomics of Bifidobacteria.</title>
        <authorList>
            <person name="Ventura M."/>
            <person name="Milani C."/>
            <person name="Lugli G.A."/>
        </authorList>
    </citation>
    <scope>NUCLEOTIDE SEQUENCE [LARGE SCALE GENOMIC DNA]</scope>
    <source>
        <strain evidence="3 4">LMG 11341</strain>
    </source>
</reference>
<feature type="region of interest" description="Disordered" evidence="1">
    <location>
        <begin position="353"/>
        <end position="382"/>
    </location>
</feature>
<dbReference type="AlphaFoldDB" id="A0A087BEG0"/>
<evidence type="ECO:0000256" key="1">
    <source>
        <dbReference type="SAM" id="MobiDB-lite"/>
    </source>
</evidence>
<feature type="transmembrane region" description="Helical" evidence="2">
    <location>
        <begin position="392"/>
        <end position="412"/>
    </location>
</feature>